<proteinExistence type="predicted"/>
<dbReference type="InterPro" id="IPR044862">
    <property type="entry name" value="Pro_4_hyd_alph_FE2OG_OXY"/>
</dbReference>
<sequence>MNFSKEDPIAIMFIVLSILICIPPIIFAYYTFYSKKENYTVTEIPNFLTHEECDKLIQIASTQLIPSKVYTENSDDVLENHRTSEQCWLTNENDDIVNKISTLTSRICNKPIENQELLQVVKYPTGGFFNPHYDACIGNPEFCKRMNGSSGPRYGTLLIYLNDDFTGGETVFPNINKTVKPEKGKAVFFYTTNKNGTILNESLHAGNPITSGNKWICNKWTRINKYDTI</sequence>
<evidence type="ECO:0000259" key="7">
    <source>
        <dbReference type="PROSITE" id="PS51471"/>
    </source>
</evidence>
<organism evidence="8">
    <name type="scientific">viral metagenome</name>
    <dbReference type="NCBI Taxonomy" id="1070528"/>
    <lineage>
        <taxon>unclassified sequences</taxon>
        <taxon>metagenomes</taxon>
        <taxon>organismal metagenomes</taxon>
    </lineage>
</organism>
<keyword evidence="4" id="KW-0560">Oxidoreductase</keyword>
<dbReference type="Gene3D" id="2.60.120.620">
    <property type="entry name" value="q2cbj1_9rhob like domain"/>
    <property type="match status" value="1"/>
</dbReference>
<evidence type="ECO:0000256" key="1">
    <source>
        <dbReference type="ARBA" id="ARBA00001961"/>
    </source>
</evidence>
<keyword evidence="2" id="KW-0479">Metal-binding</keyword>
<reference evidence="8" key="1">
    <citation type="journal article" date="2020" name="Nature">
        <title>Giant virus diversity and host interactions through global metagenomics.</title>
        <authorList>
            <person name="Schulz F."/>
            <person name="Roux S."/>
            <person name="Paez-Espino D."/>
            <person name="Jungbluth S."/>
            <person name="Walsh D.A."/>
            <person name="Denef V.J."/>
            <person name="McMahon K.D."/>
            <person name="Konstantinidis K.T."/>
            <person name="Eloe-Fadrosh E.A."/>
            <person name="Kyrpides N.C."/>
            <person name="Woyke T."/>
        </authorList>
    </citation>
    <scope>NUCLEOTIDE SEQUENCE</scope>
    <source>
        <strain evidence="8">GVMAG-M-3300023174-68</strain>
    </source>
</reference>
<keyword evidence="3" id="KW-0223">Dioxygenase</keyword>
<feature type="transmembrane region" description="Helical" evidence="6">
    <location>
        <begin position="9"/>
        <end position="32"/>
    </location>
</feature>
<evidence type="ECO:0000256" key="6">
    <source>
        <dbReference type="SAM" id="Phobius"/>
    </source>
</evidence>
<evidence type="ECO:0000256" key="2">
    <source>
        <dbReference type="ARBA" id="ARBA00022723"/>
    </source>
</evidence>
<dbReference type="SMART" id="SM00702">
    <property type="entry name" value="P4Hc"/>
    <property type="match status" value="1"/>
</dbReference>
<evidence type="ECO:0000256" key="4">
    <source>
        <dbReference type="ARBA" id="ARBA00023002"/>
    </source>
</evidence>
<feature type="domain" description="Fe2OG dioxygenase" evidence="7">
    <location>
        <begin position="114"/>
        <end position="223"/>
    </location>
</feature>
<evidence type="ECO:0000256" key="3">
    <source>
        <dbReference type="ARBA" id="ARBA00022964"/>
    </source>
</evidence>
<evidence type="ECO:0000313" key="8">
    <source>
        <dbReference type="EMBL" id="QHT20700.1"/>
    </source>
</evidence>
<dbReference type="GO" id="GO:0004656">
    <property type="term" value="F:procollagen-proline 4-dioxygenase activity"/>
    <property type="evidence" value="ECO:0007669"/>
    <property type="project" value="TreeGrafter"/>
</dbReference>
<dbReference type="PROSITE" id="PS51471">
    <property type="entry name" value="FE2OG_OXY"/>
    <property type="match status" value="1"/>
</dbReference>
<protein>
    <recommendedName>
        <fullName evidence="7">Fe2OG dioxygenase domain-containing protein</fullName>
    </recommendedName>
</protein>
<name>A0A6C0DWJ7_9ZZZZ</name>
<dbReference type="Pfam" id="PF13640">
    <property type="entry name" value="2OG-FeII_Oxy_3"/>
    <property type="match status" value="1"/>
</dbReference>
<keyword evidence="6" id="KW-0472">Membrane</keyword>
<dbReference type="InterPro" id="IPR045054">
    <property type="entry name" value="P4HA-like"/>
</dbReference>
<dbReference type="GO" id="GO:0031418">
    <property type="term" value="F:L-ascorbic acid binding"/>
    <property type="evidence" value="ECO:0007669"/>
    <property type="project" value="InterPro"/>
</dbReference>
<dbReference type="PANTHER" id="PTHR10869">
    <property type="entry name" value="PROLYL 4-HYDROXYLASE ALPHA SUBUNIT"/>
    <property type="match status" value="1"/>
</dbReference>
<keyword evidence="5" id="KW-0408">Iron</keyword>
<dbReference type="EMBL" id="MN739680">
    <property type="protein sequence ID" value="QHT20700.1"/>
    <property type="molecule type" value="Genomic_DNA"/>
</dbReference>
<dbReference type="InterPro" id="IPR006620">
    <property type="entry name" value="Pro_4_hyd_alph"/>
</dbReference>
<dbReference type="GO" id="GO:0005506">
    <property type="term" value="F:iron ion binding"/>
    <property type="evidence" value="ECO:0007669"/>
    <property type="project" value="InterPro"/>
</dbReference>
<keyword evidence="6" id="KW-1133">Transmembrane helix</keyword>
<evidence type="ECO:0000256" key="5">
    <source>
        <dbReference type="ARBA" id="ARBA00023004"/>
    </source>
</evidence>
<comment type="cofactor">
    <cofactor evidence="1">
        <name>L-ascorbate</name>
        <dbReference type="ChEBI" id="CHEBI:38290"/>
    </cofactor>
</comment>
<dbReference type="AlphaFoldDB" id="A0A6C0DWJ7"/>
<accession>A0A6C0DWJ7</accession>
<dbReference type="GO" id="GO:0005783">
    <property type="term" value="C:endoplasmic reticulum"/>
    <property type="evidence" value="ECO:0007669"/>
    <property type="project" value="TreeGrafter"/>
</dbReference>
<keyword evidence="6" id="KW-0812">Transmembrane</keyword>
<dbReference type="PANTHER" id="PTHR10869:SF246">
    <property type="entry name" value="TRANSMEMBRANE PROLYL 4-HYDROXYLASE"/>
    <property type="match status" value="1"/>
</dbReference>
<dbReference type="InterPro" id="IPR005123">
    <property type="entry name" value="Oxoglu/Fe-dep_dioxygenase_dom"/>
</dbReference>